<dbReference type="Proteomes" id="UP000254545">
    <property type="component" value="Unassembled WGS sequence"/>
</dbReference>
<comment type="similarity">
    <text evidence="1 2">Belongs to the glycogen phosphorylase family.</text>
</comment>
<name>A0A7H4M904_KLEVA</name>
<dbReference type="Pfam" id="PF00343">
    <property type="entry name" value="Phosphorylase"/>
    <property type="match status" value="1"/>
</dbReference>
<evidence type="ECO:0000256" key="2">
    <source>
        <dbReference type="RuleBase" id="RU000587"/>
    </source>
</evidence>
<accession>A0A7H4M904</accession>
<dbReference type="PANTHER" id="PTHR11468">
    <property type="entry name" value="GLYCOGEN PHOSPHORYLASE"/>
    <property type="match status" value="1"/>
</dbReference>
<dbReference type="EMBL" id="UGKR01000003">
    <property type="protein sequence ID" value="STS86804.1"/>
    <property type="molecule type" value="Genomic_DNA"/>
</dbReference>
<comment type="caution">
    <text evidence="3">The sequence shown here is derived from an EMBL/GenBank/DDBJ whole genome shotgun (WGS) entry which is preliminary data.</text>
</comment>
<keyword evidence="2 3" id="KW-0328">Glycosyltransferase</keyword>
<keyword evidence="2" id="KW-0663">Pyridoxal phosphate</keyword>
<dbReference type="GO" id="GO:0008184">
    <property type="term" value="F:glycogen phosphorylase activity"/>
    <property type="evidence" value="ECO:0007669"/>
    <property type="project" value="InterPro"/>
</dbReference>
<evidence type="ECO:0000256" key="1">
    <source>
        <dbReference type="ARBA" id="ARBA00006047"/>
    </source>
</evidence>
<dbReference type="GO" id="GO:0005737">
    <property type="term" value="C:cytoplasm"/>
    <property type="evidence" value="ECO:0007669"/>
    <property type="project" value="TreeGrafter"/>
</dbReference>
<dbReference type="PANTHER" id="PTHR11468:SF3">
    <property type="entry name" value="GLYCOGEN PHOSPHORYLASE, LIVER FORM"/>
    <property type="match status" value="1"/>
</dbReference>
<proteinExistence type="inferred from homology"/>
<dbReference type="SUPFAM" id="SSF53756">
    <property type="entry name" value="UDP-Glycosyltransferase/glycogen phosphorylase"/>
    <property type="match status" value="1"/>
</dbReference>
<dbReference type="GO" id="GO:0005980">
    <property type="term" value="P:glycogen catabolic process"/>
    <property type="evidence" value="ECO:0007669"/>
    <property type="project" value="TreeGrafter"/>
</dbReference>
<comment type="function">
    <text evidence="2">Allosteric enzyme that catalyzes the rate-limiting step in glycogen catabolism, the phosphorolytic cleavage of glycogen to produce glucose-1-phosphate, and plays a central role in maintaining cellular and organismal glucose homeostasis.</text>
</comment>
<comment type="cofactor">
    <cofactor evidence="2">
        <name>pyridoxal 5'-phosphate</name>
        <dbReference type="ChEBI" id="CHEBI:597326"/>
    </cofactor>
</comment>
<reference evidence="3 4" key="1">
    <citation type="submission" date="2018-06" db="EMBL/GenBank/DDBJ databases">
        <authorList>
            <consortium name="Pathogen Informatics"/>
            <person name="Doyle S."/>
        </authorList>
    </citation>
    <scope>NUCLEOTIDE SEQUENCE [LARGE SCALE GENOMIC DNA]</scope>
    <source>
        <strain evidence="3 4">NCTC9177</strain>
    </source>
</reference>
<organism evidence="3 4">
    <name type="scientific">Klebsiella variicola</name>
    <dbReference type="NCBI Taxonomy" id="244366"/>
    <lineage>
        <taxon>Bacteria</taxon>
        <taxon>Pseudomonadati</taxon>
        <taxon>Pseudomonadota</taxon>
        <taxon>Gammaproteobacteria</taxon>
        <taxon>Enterobacterales</taxon>
        <taxon>Enterobacteriaceae</taxon>
        <taxon>Klebsiella/Raoultella group</taxon>
        <taxon>Klebsiella</taxon>
        <taxon>Klebsiella pneumoniae complex</taxon>
    </lineage>
</organism>
<dbReference type="GO" id="GO:0030170">
    <property type="term" value="F:pyridoxal phosphate binding"/>
    <property type="evidence" value="ECO:0007669"/>
    <property type="project" value="TreeGrafter"/>
</dbReference>
<evidence type="ECO:0000313" key="4">
    <source>
        <dbReference type="Proteomes" id="UP000254545"/>
    </source>
</evidence>
<dbReference type="InterPro" id="IPR000811">
    <property type="entry name" value="Glyco_trans_35"/>
</dbReference>
<sequence>MLDEHIGRTWRTDLSQLDELKQHIDYPTVNQAVRQAKLENKQRLASYIAQQLNVVVNPKALFDVQIKRIHEYKRPADECAARHYPL</sequence>
<comment type="catalytic activity">
    <reaction evidence="2">
        <text>[(1-&gt;4)-alpha-D-glucosyl](n) + phosphate = [(1-&gt;4)-alpha-D-glucosyl](n-1) + alpha-D-glucose 1-phosphate</text>
        <dbReference type="Rhea" id="RHEA:41732"/>
        <dbReference type="Rhea" id="RHEA-COMP:9584"/>
        <dbReference type="Rhea" id="RHEA-COMP:9586"/>
        <dbReference type="ChEBI" id="CHEBI:15444"/>
        <dbReference type="ChEBI" id="CHEBI:43474"/>
        <dbReference type="ChEBI" id="CHEBI:58601"/>
        <dbReference type="EC" id="2.4.1.1"/>
    </reaction>
</comment>
<dbReference type="AlphaFoldDB" id="A0A7H4M904"/>
<protein>
    <recommendedName>
        <fullName evidence="2">Alpha-1,4 glucan phosphorylase</fullName>
        <ecNumber evidence="2">2.4.1.1</ecNumber>
    </recommendedName>
</protein>
<keyword evidence="2" id="KW-0119">Carbohydrate metabolism</keyword>
<dbReference type="Gene3D" id="3.40.50.2000">
    <property type="entry name" value="Glycogen Phosphorylase B"/>
    <property type="match status" value="1"/>
</dbReference>
<keyword evidence="2 3" id="KW-0808">Transferase</keyword>
<dbReference type="EC" id="2.4.1.1" evidence="2"/>
<gene>
    <name evidence="3" type="primary">malP_3</name>
    <name evidence="3" type="ORF">NCTC9177_00574</name>
</gene>
<evidence type="ECO:0000313" key="3">
    <source>
        <dbReference type="EMBL" id="STS86804.1"/>
    </source>
</evidence>